<dbReference type="EMBL" id="CP007142">
    <property type="protein sequence ID" value="AJQ94828.1"/>
    <property type="molecule type" value="Genomic_DNA"/>
</dbReference>
<dbReference type="KEGG" id="gsn:YC6258_02790"/>
<dbReference type="Proteomes" id="UP000032266">
    <property type="component" value="Chromosome"/>
</dbReference>
<keyword evidence="2" id="KW-1185">Reference proteome</keyword>
<evidence type="ECO:0000313" key="1">
    <source>
        <dbReference type="EMBL" id="AJQ94828.1"/>
    </source>
</evidence>
<accession>A0A0C5VN94</accession>
<evidence type="ECO:0000313" key="2">
    <source>
        <dbReference type="Proteomes" id="UP000032266"/>
    </source>
</evidence>
<protein>
    <submittedName>
        <fullName evidence="1">Uncharacterized protein</fullName>
    </submittedName>
</protein>
<gene>
    <name evidence="1" type="ORF">YC6258_02790</name>
</gene>
<organism evidence="1 2">
    <name type="scientific">Gynuella sunshinyii YC6258</name>
    <dbReference type="NCBI Taxonomy" id="1445510"/>
    <lineage>
        <taxon>Bacteria</taxon>
        <taxon>Pseudomonadati</taxon>
        <taxon>Pseudomonadota</taxon>
        <taxon>Gammaproteobacteria</taxon>
        <taxon>Oceanospirillales</taxon>
        <taxon>Saccharospirillaceae</taxon>
        <taxon>Gynuella</taxon>
    </lineage>
</organism>
<reference evidence="1 2" key="1">
    <citation type="submission" date="2014-01" db="EMBL/GenBank/DDBJ databases">
        <title>Full genme sequencing of cellulolytic bacterium Gynuella sunshinyii YC6258T gen. nov., sp. nov.</title>
        <authorList>
            <person name="Khan H."/>
            <person name="Chung E.J."/>
            <person name="Chung Y.R."/>
        </authorList>
    </citation>
    <scope>NUCLEOTIDE SEQUENCE [LARGE SCALE GENOMIC DNA]</scope>
    <source>
        <strain evidence="1 2">YC6258</strain>
    </source>
</reference>
<sequence length="63" mass="7055">MWLIKSNIYLIESIKYPNPSGLTPTSVFFGEKRCVDHSEGKGLFAGLALQSSARSRRGRRLVD</sequence>
<proteinExistence type="predicted"/>
<dbReference type="AlphaFoldDB" id="A0A0C5VN94"/>
<name>A0A0C5VN94_9GAMM</name>
<dbReference type="HOGENOM" id="CLU_2879581_0_0_6"/>